<sequence length="882" mass="96128">MGLHLALLVIEFCVTFSALSVHGSAVTFALSPRRSPKKPPHVEPLKLRPLPPTLPDHTFPPKRSPVFGREKHGELLVPPGKAYHISSPVHHSPTGASHSQNAMRPSSIALAPSSMSASRGPRRKWVHGPVSSPLISFPIHYHARNKFRHSAPGPAYLIPPPSYSWKGPSASPFQSPLPSPSSWTSHAPNNPSGHFNMPIPQPTISPMGSSLKKMKTPPPLPVMILPPPPPNGDCAAVTCTEPLTYTPPGTPCGCVWPIQVKLQLGIAIYTFFPLVTQLAEEIAASVGLNHSQVRIMGANAASQQLEQSTVLINLVPQGVKFYGTSAVLIYKKFWQRQVSIKASLFGPYEVLYVRYPGLPPSPPSAPSSIATIESGPYGGRDNKGQTLKPLGVDVPRRKKGGLSRSMIAVIVLSSFTALLLCFGIAWLLLLKFGAFRQPEQTPHSLKSSPANPSGGARTMRYGTMLSSSSLSFDSSVMTYTGTAKTFTLNDIKRATDDFDFSRIIGEGGFGVVYRGILDNGREVAVKVLKRDDQHGGREFLAEVEMLSRLHHRNLVKLIGICIEENSRCLVYELVHNGSVESHLHGIDKVNGPLDWDARMKIALGAARGLAYLHEDSSPRVIHRDFKSSNILLEHDFTPKVSDFGLARTALDEGNKHISTHVMGTFGYLAPEYAMTGHLLVKSDVYSYGVVLLELLTGRKPVDLSQPPGQENLVAWARPLLTSKEGLETIIDPAMKSNISYDSIAKVAAIASMCVQPEVSHRPFMGEVVQALKLVCNEFDQTKEMDSTGLSEDYPVSVDSKINRASGELVEVSPDNNMAISASYLLSKPMGIEGQELGSFRRHSTSGPLRTEKKRKFWHRLKSLSQGSTSEHGFSSKFLSESH</sequence>
<comment type="caution">
    <text evidence="1">The sequence shown here is derived from an EMBL/GenBank/DDBJ whole genome shotgun (WGS) entry which is preliminary data.</text>
</comment>
<dbReference type="EMBL" id="CM051398">
    <property type="protein sequence ID" value="KAJ4717876.1"/>
    <property type="molecule type" value="Genomic_DNA"/>
</dbReference>
<evidence type="ECO:0000313" key="1">
    <source>
        <dbReference type="EMBL" id="KAJ4717876.1"/>
    </source>
</evidence>
<evidence type="ECO:0000313" key="2">
    <source>
        <dbReference type="Proteomes" id="UP001164539"/>
    </source>
</evidence>
<keyword evidence="1" id="KW-0808">Transferase</keyword>
<gene>
    <name evidence="1" type="ORF">OWV82_009635</name>
</gene>
<keyword evidence="2" id="KW-1185">Reference proteome</keyword>
<organism evidence="1 2">
    <name type="scientific">Melia azedarach</name>
    <name type="common">Chinaberry tree</name>
    <dbReference type="NCBI Taxonomy" id="155640"/>
    <lineage>
        <taxon>Eukaryota</taxon>
        <taxon>Viridiplantae</taxon>
        <taxon>Streptophyta</taxon>
        <taxon>Embryophyta</taxon>
        <taxon>Tracheophyta</taxon>
        <taxon>Spermatophyta</taxon>
        <taxon>Magnoliopsida</taxon>
        <taxon>eudicotyledons</taxon>
        <taxon>Gunneridae</taxon>
        <taxon>Pentapetalae</taxon>
        <taxon>rosids</taxon>
        <taxon>malvids</taxon>
        <taxon>Sapindales</taxon>
        <taxon>Meliaceae</taxon>
        <taxon>Melia</taxon>
    </lineage>
</organism>
<name>A0ACC1Y2B9_MELAZ</name>
<reference evidence="1 2" key="1">
    <citation type="journal article" date="2023" name="Science">
        <title>Complex scaffold remodeling in plant triterpene biosynthesis.</title>
        <authorList>
            <person name="De La Pena R."/>
            <person name="Hodgson H."/>
            <person name="Liu J.C."/>
            <person name="Stephenson M.J."/>
            <person name="Martin A.C."/>
            <person name="Owen C."/>
            <person name="Harkess A."/>
            <person name="Leebens-Mack J."/>
            <person name="Jimenez L.E."/>
            <person name="Osbourn A."/>
            <person name="Sattely E.S."/>
        </authorList>
    </citation>
    <scope>NUCLEOTIDE SEQUENCE [LARGE SCALE GENOMIC DNA]</scope>
    <source>
        <strain evidence="2">cv. JPN11</strain>
        <tissue evidence="1">Leaf</tissue>
    </source>
</reference>
<accession>A0ACC1Y2B9</accession>
<keyword evidence="1" id="KW-0418">Kinase</keyword>
<dbReference type="Proteomes" id="UP001164539">
    <property type="component" value="Chromosome 5"/>
</dbReference>
<proteinExistence type="predicted"/>
<protein>
    <submittedName>
        <fullName evidence="1">Protein kinase</fullName>
    </submittedName>
</protein>